<name>A0A366E0K5_9HYPH</name>
<reference evidence="1 2" key="1">
    <citation type="submission" date="2018-06" db="EMBL/GenBank/DDBJ databases">
        <title>Genomic Encyclopedia of Type Strains, Phase IV (KMG-IV): sequencing the most valuable type-strain genomes for metagenomic binning, comparative biology and taxonomic classification.</title>
        <authorList>
            <person name="Goeker M."/>
        </authorList>
    </citation>
    <scope>NUCLEOTIDE SEQUENCE [LARGE SCALE GENOMIC DNA]</scope>
    <source>
        <strain evidence="1 2">DSM 25619</strain>
    </source>
</reference>
<accession>A0A366E0K5</accession>
<evidence type="ECO:0000313" key="2">
    <source>
        <dbReference type="Proteomes" id="UP000252893"/>
    </source>
</evidence>
<dbReference type="EMBL" id="QNRH01000004">
    <property type="protein sequence ID" value="RBO94978.1"/>
    <property type="molecule type" value="Genomic_DNA"/>
</dbReference>
<gene>
    <name evidence="1" type="ORF">DFR47_104341</name>
</gene>
<dbReference type="AlphaFoldDB" id="A0A366E0K5"/>
<sequence>MPLFQSLKGMMKQRRQAFQKFWQEISADEKTIERRRQNRLAPNQSEKFGCWRHRGIW</sequence>
<proteinExistence type="predicted"/>
<dbReference type="RefSeq" id="WP_170137498.1">
    <property type="nucleotide sequence ID" value="NZ_JBHEEG010000001.1"/>
</dbReference>
<evidence type="ECO:0000313" key="1">
    <source>
        <dbReference type="EMBL" id="RBO94978.1"/>
    </source>
</evidence>
<keyword evidence="2" id="KW-1185">Reference proteome</keyword>
<dbReference type="Proteomes" id="UP000252893">
    <property type="component" value="Unassembled WGS sequence"/>
</dbReference>
<organism evidence="1 2">
    <name type="scientific">Pseudochrobactrum asaccharolyticum</name>
    <dbReference type="NCBI Taxonomy" id="354351"/>
    <lineage>
        <taxon>Bacteria</taxon>
        <taxon>Pseudomonadati</taxon>
        <taxon>Pseudomonadota</taxon>
        <taxon>Alphaproteobacteria</taxon>
        <taxon>Hyphomicrobiales</taxon>
        <taxon>Brucellaceae</taxon>
        <taxon>Pseudochrobactrum</taxon>
    </lineage>
</organism>
<comment type="caution">
    <text evidence="1">The sequence shown here is derived from an EMBL/GenBank/DDBJ whole genome shotgun (WGS) entry which is preliminary data.</text>
</comment>
<protein>
    <submittedName>
        <fullName evidence="1">Uncharacterized protein</fullName>
    </submittedName>
</protein>